<name>A0A7E4UYA9_PANRE</name>
<proteinExistence type="predicted"/>
<reference evidence="2" key="2">
    <citation type="submission" date="2020-10" db="UniProtKB">
        <authorList>
            <consortium name="WormBaseParasite"/>
        </authorList>
    </citation>
    <scope>IDENTIFICATION</scope>
</reference>
<keyword evidence="1" id="KW-1185">Reference proteome</keyword>
<dbReference type="AlphaFoldDB" id="A0A7E4UYA9"/>
<sequence>MKNACILKLPHFAITVFDEKVDLWACRLQHQPSDILFHQQLAPSALWRLNRTSASSKTAVKREFYNILRSLYRFPNVALRVFVCEKGHGIDFCQKDKLPKDCETRDPDVIAA</sequence>
<accession>A0A7E4UYA9</accession>
<evidence type="ECO:0000313" key="1">
    <source>
        <dbReference type="Proteomes" id="UP000492821"/>
    </source>
</evidence>
<protein>
    <submittedName>
        <fullName evidence="2">Uncharacterized protein</fullName>
    </submittedName>
</protein>
<reference evidence="1" key="1">
    <citation type="journal article" date="2013" name="Genetics">
        <title>The draft genome and transcriptome of Panagrellus redivivus are shaped by the harsh demands of a free-living lifestyle.</title>
        <authorList>
            <person name="Srinivasan J."/>
            <person name="Dillman A.R."/>
            <person name="Macchietto M.G."/>
            <person name="Heikkinen L."/>
            <person name="Lakso M."/>
            <person name="Fracchia K.M."/>
            <person name="Antoshechkin I."/>
            <person name="Mortazavi A."/>
            <person name="Wong G."/>
            <person name="Sternberg P.W."/>
        </authorList>
    </citation>
    <scope>NUCLEOTIDE SEQUENCE [LARGE SCALE GENOMIC DNA]</scope>
    <source>
        <strain evidence="1">MT8872</strain>
    </source>
</reference>
<dbReference type="WBParaSite" id="Pan_g13914.t1">
    <property type="protein sequence ID" value="Pan_g13914.t1"/>
    <property type="gene ID" value="Pan_g13914"/>
</dbReference>
<evidence type="ECO:0000313" key="2">
    <source>
        <dbReference type="WBParaSite" id="Pan_g13914.t1"/>
    </source>
</evidence>
<dbReference type="Proteomes" id="UP000492821">
    <property type="component" value="Unassembled WGS sequence"/>
</dbReference>
<organism evidence="1 2">
    <name type="scientific">Panagrellus redivivus</name>
    <name type="common">Microworm</name>
    <dbReference type="NCBI Taxonomy" id="6233"/>
    <lineage>
        <taxon>Eukaryota</taxon>
        <taxon>Metazoa</taxon>
        <taxon>Ecdysozoa</taxon>
        <taxon>Nematoda</taxon>
        <taxon>Chromadorea</taxon>
        <taxon>Rhabditida</taxon>
        <taxon>Tylenchina</taxon>
        <taxon>Panagrolaimomorpha</taxon>
        <taxon>Panagrolaimoidea</taxon>
        <taxon>Panagrolaimidae</taxon>
        <taxon>Panagrellus</taxon>
    </lineage>
</organism>